<dbReference type="Proteomes" id="UP001358586">
    <property type="component" value="Chromosome 10"/>
</dbReference>
<name>A0ABR0NFC5_GOSAR</name>
<proteinExistence type="predicted"/>
<organism evidence="1 2">
    <name type="scientific">Gossypium arboreum</name>
    <name type="common">Tree cotton</name>
    <name type="synonym">Gossypium nanking</name>
    <dbReference type="NCBI Taxonomy" id="29729"/>
    <lineage>
        <taxon>Eukaryota</taxon>
        <taxon>Viridiplantae</taxon>
        <taxon>Streptophyta</taxon>
        <taxon>Embryophyta</taxon>
        <taxon>Tracheophyta</taxon>
        <taxon>Spermatophyta</taxon>
        <taxon>Magnoliopsida</taxon>
        <taxon>eudicotyledons</taxon>
        <taxon>Gunneridae</taxon>
        <taxon>Pentapetalae</taxon>
        <taxon>rosids</taxon>
        <taxon>malvids</taxon>
        <taxon>Malvales</taxon>
        <taxon>Malvaceae</taxon>
        <taxon>Malvoideae</taxon>
        <taxon>Gossypium</taxon>
    </lineage>
</organism>
<comment type="caution">
    <text evidence="1">The sequence shown here is derived from an EMBL/GenBank/DDBJ whole genome shotgun (WGS) entry which is preliminary data.</text>
</comment>
<accession>A0ABR0NFC5</accession>
<evidence type="ECO:0000313" key="1">
    <source>
        <dbReference type="EMBL" id="KAK5793719.1"/>
    </source>
</evidence>
<gene>
    <name evidence="1" type="ORF">PVK06_034873</name>
</gene>
<keyword evidence="2" id="KW-1185">Reference proteome</keyword>
<evidence type="ECO:0000313" key="2">
    <source>
        <dbReference type="Proteomes" id="UP001358586"/>
    </source>
</evidence>
<sequence length="81" mass="9609">MQIKAVWPTRPHSSHHMAVCCARPCLHRPYDLVSYMVIHTDDHTPVWRLQIHFLAFAEASFSMFRVHTWFRFDAKMTPSLL</sequence>
<protein>
    <submittedName>
        <fullName evidence="1">Uncharacterized protein</fullName>
    </submittedName>
</protein>
<dbReference type="EMBL" id="JARKNE010000010">
    <property type="protein sequence ID" value="KAK5793719.1"/>
    <property type="molecule type" value="Genomic_DNA"/>
</dbReference>
<reference evidence="1 2" key="1">
    <citation type="submission" date="2023-03" db="EMBL/GenBank/DDBJ databases">
        <title>WGS of Gossypium arboreum.</title>
        <authorList>
            <person name="Yu D."/>
        </authorList>
    </citation>
    <scope>NUCLEOTIDE SEQUENCE [LARGE SCALE GENOMIC DNA]</scope>
    <source>
        <tissue evidence="1">Leaf</tissue>
    </source>
</reference>